<comment type="function">
    <text evidence="7">Mitochondrial transcription factor that confers selective promoter recognition on the core subunit of the yeast mitochondrial RNA polymerase. Interacts with DNA in a non-specific manner.</text>
</comment>
<comment type="caution">
    <text evidence="8">The sequence shown here is derived from an EMBL/GenBank/DDBJ whole genome shotgun (WGS) entry which is preliminary data.</text>
</comment>
<dbReference type="InterPro" id="IPR029063">
    <property type="entry name" value="SAM-dependent_MTases_sf"/>
</dbReference>
<evidence type="ECO:0000256" key="1">
    <source>
        <dbReference type="ARBA" id="ARBA00004173"/>
    </source>
</evidence>
<dbReference type="EMBL" id="MSZU01000081">
    <property type="protein sequence ID" value="OMP85881.1"/>
    <property type="molecule type" value="Genomic_DNA"/>
</dbReference>
<dbReference type="InterPro" id="IPR023165">
    <property type="entry name" value="rRNA_Ade_diMease-like_C"/>
</dbReference>
<keyword evidence="3" id="KW-0489">Methyltransferase</keyword>
<evidence type="ECO:0000313" key="9">
    <source>
        <dbReference type="Proteomes" id="UP000190776"/>
    </source>
</evidence>
<reference evidence="8 9" key="1">
    <citation type="submission" date="2017-01" db="EMBL/GenBank/DDBJ databases">
        <title>Draft genome sequence of Diplodia seriata F98.1, a fungal species involved in grapevine trunk diseases.</title>
        <authorList>
            <person name="Robert-Siegwald G."/>
            <person name="Vallet J."/>
            <person name="Abou-Mansour E."/>
            <person name="Xu J."/>
            <person name="Rey P."/>
            <person name="Bertsch C."/>
            <person name="Rego C."/>
            <person name="Larignon P."/>
            <person name="Fontaine F."/>
            <person name="Lebrun M.-H."/>
        </authorList>
    </citation>
    <scope>NUCLEOTIDE SEQUENCE [LARGE SCALE GENOMIC DNA]</scope>
    <source>
        <strain evidence="8 9">F98.1</strain>
    </source>
</reference>
<comment type="subcellular location">
    <subcellularLocation>
        <location evidence="1">Mitochondrion</location>
    </subcellularLocation>
</comment>
<keyword evidence="6" id="KW-0694">RNA-binding</keyword>
<keyword evidence="5" id="KW-0949">S-adenosyl-L-methionine</keyword>
<keyword evidence="4" id="KW-0808">Transferase</keyword>
<dbReference type="GO" id="GO:0032259">
    <property type="term" value="P:methylation"/>
    <property type="evidence" value="ECO:0007669"/>
    <property type="project" value="UniProtKB-KW"/>
</dbReference>
<dbReference type="SUPFAM" id="SSF53335">
    <property type="entry name" value="S-adenosyl-L-methionine-dependent methyltransferases"/>
    <property type="match status" value="1"/>
</dbReference>
<evidence type="ECO:0000256" key="2">
    <source>
        <dbReference type="ARBA" id="ARBA00013836"/>
    </source>
</evidence>
<gene>
    <name evidence="8" type="ORF">BK809_0002093</name>
</gene>
<organism evidence="8 9">
    <name type="scientific">Diplodia seriata</name>
    <dbReference type="NCBI Taxonomy" id="420778"/>
    <lineage>
        <taxon>Eukaryota</taxon>
        <taxon>Fungi</taxon>
        <taxon>Dikarya</taxon>
        <taxon>Ascomycota</taxon>
        <taxon>Pezizomycotina</taxon>
        <taxon>Dothideomycetes</taxon>
        <taxon>Dothideomycetes incertae sedis</taxon>
        <taxon>Botryosphaeriales</taxon>
        <taxon>Botryosphaeriaceae</taxon>
        <taxon>Diplodia</taxon>
    </lineage>
</organism>
<evidence type="ECO:0000256" key="6">
    <source>
        <dbReference type="ARBA" id="ARBA00022884"/>
    </source>
</evidence>
<dbReference type="PANTHER" id="PTHR11727:SF17">
    <property type="entry name" value="DIMETHYLADENOSINE TRANSFERASE 1, MITOCHONDRIAL"/>
    <property type="match status" value="1"/>
</dbReference>
<dbReference type="GO" id="GO:0006391">
    <property type="term" value="P:transcription initiation at mitochondrial promoter"/>
    <property type="evidence" value="ECO:0007669"/>
    <property type="project" value="TreeGrafter"/>
</dbReference>
<dbReference type="InterPro" id="IPR001737">
    <property type="entry name" value="KsgA/Erm"/>
</dbReference>
<dbReference type="GO" id="GO:0003723">
    <property type="term" value="F:RNA binding"/>
    <property type="evidence" value="ECO:0007669"/>
    <property type="project" value="UniProtKB-KW"/>
</dbReference>
<protein>
    <recommendedName>
        <fullName evidence="2">Mitochondrial transcription factor 1</fullName>
    </recommendedName>
</protein>
<dbReference type="Gene3D" id="3.40.50.150">
    <property type="entry name" value="Vaccinia Virus protein VP39"/>
    <property type="match status" value="1"/>
</dbReference>
<dbReference type="GO" id="GO:0008168">
    <property type="term" value="F:methyltransferase activity"/>
    <property type="evidence" value="ECO:0007669"/>
    <property type="project" value="UniProtKB-KW"/>
</dbReference>
<proteinExistence type="predicted"/>
<dbReference type="GO" id="GO:0005759">
    <property type="term" value="C:mitochondrial matrix"/>
    <property type="evidence" value="ECO:0007669"/>
    <property type="project" value="TreeGrafter"/>
</dbReference>
<evidence type="ECO:0000256" key="5">
    <source>
        <dbReference type="ARBA" id="ARBA00022691"/>
    </source>
</evidence>
<dbReference type="GO" id="GO:0034246">
    <property type="term" value="F:mitochondrial transcription factor activity"/>
    <property type="evidence" value="ECO:0007669"/>
    <property type="project" value="TreeGrafter"/>
</dbReference>
<dbReference type="OrthoDB" id="16079at2759"/>
<evidence type="ECO:0000256" key="3">
    <source>
        <dbReference type="ARBA" id="ARBA00022603"/>
    </source>
</evidence>
<dbReference type="Proteomes" id="UP000190776">
    <property type="component" value="Unassembled WGS sequence"/>
</dbReference>
<dbReference type="AlphaFoldDB" id="A0A1S8BEQ5"/>
<dbReference type="GO" id="GO:0034245">
    <property type="term" value="C:mitochondrial DNA-directed RNA polymerase complex"/>
    <property type="evidence" value="ECO:0007669"/>
    <property type="project" value="TreeGrafter"/>
</dbReference>
<dbReference type="PANTHER" id="PTHR11727">
    <property type="entry name" value="DIMETHYLADENOSINE TRANSFERASE"/>
    <property type="match status" value="1"/>
</dbReference>
<name>A0A1S8BEQ5_9PEZI</name>
<evidence type="ECO:0000256" key="7">
    <source>
        <dbReference type="ARBA" id="ARBA00024915"/>
    </source>
</evidence>
<evidence type="ECO:0000313" key="8">
    <source>
        <dbReference type="EMBL" id="OMP85881.1"/>
    </source>
</evidence>
<sequence length="547" mass="63040">MRTRADIVSPDLCDDVLSYMGSSLNQYKNCDIIDVNPGAGLWSSKLHDFLKPRRHVLLEPDDFYEPFLQPLLDAPGSTYINGPANDVVLAAIANTFLQGLLPDQHPLPRDDARLSEPNTSLLLLMNLSRVKGRSTLHAAFSTRDVLNDLIGCSWAHRGLGRYGQVRMLVWMGEYFKERILPRDLNQVDAYSLAFNRKTQTHSIAEHPSAKFARDDTTLELASAVRAADRMRSAGIVIPSHRQSRFHQMALSLLKDRDAQEVQAELRTKIIPEQSLVEELEELQALFESTSKAPSKPNLVPWRERLDYLESCTDKALKDKRRSNLKLLPIWAIADEMRFLEMIVVDEVYPVQERLAAKERWEKLKLEISRFSTNRSARQNLYNVIDQRRAFYQNPSVLRWDNRSFEPLATVPHEFYPEQPLILLDVIPNPPLREYPLTEQAYWQRFGTKMFERCTHSIGKSLNTMRRGSAEVIVPQAGAIHDPRRGGSLDVEDVRVRTLTPEMVDELVDAWKNWTFRPEELESFFTDTRPQFHDLPDTDSHSIRSFYE</sequence>
<accession>A0A1S8BEQ5</accession>
<evidence type="ECO:0000256" key="4">
    <source>
        <dbReference type="ARBA" id="ARBA00022679"/>
    </source>
</evidence>
<dbReference type="Gene3D" id="1.10.8.100">
    <property type="entry name" value="Ribosomal RNA adenine dimethylase-like, domain 2"/>
    <property type="match status" value="1"/>
</dbReference>